<feature type="chain" id="PRO_5039423067" description="Lipoprotein" evidence="2">
    <location>
        <begin position="22"/>
        <end position="272"/>
    </location>
</feature>
<dbReference type="RefSeq" id="WP_303901368.1">
    <property type="nucleotide sequence ID" value="NZ_DYXC01000012.1"/>
</dbReference>
<dbReference type="EMBL" id="DYXC01000012">
    <property type="protein sequence ID" value="HJF13316.1"/>
    <property type="molecule type" value="Genomic_DNA"/>
</dbReference>
<evidence type="ECO:0008006" key="5">
    <source>
        <dbReference type="Google" id="ProtNLM"/>
    </source>
</evidence>
<reference evidence="3" key="2">
    <citation type="submission" date="2021-09" db="EMBL/GenBank/DDBJ databases">
        <authorList>
            <person name="Gilroy R."/>
        </authorList>
    </citation>
    <scope>NUCLEOTIDE SEQUENCE</scope>
    <source>
        <strain evidence="3">ChiHjej13B12-14962</strain>
    </source>
</reference>
<evidence type="ECO:0000313" key="4">
    <source>
        <dbReference type="Proteomes" id="UP000703315"/>
    </source>
</evidence>
<keyword evidence="2" id="KW-0732">Signal</keyword>
<dbReference type="PROSITE" id="PS51257">
    <property type="entry name" value="PROKAR_LIPOPROTEIN"/>
    <property type="match status" value="1"/>
</dbReference>
<feature type="region of interest" description="Disordered" evidence="1">
    <location>
        <begin position="165"/>
        <end position="191"/>
    </location>
</feature>
<gene>
    <name evidence="3" type="ORF">K8V32_00735</name>
</gene>
<evidence type="ECO:0000313" key="3">
    <source>
        <dbReference type="EMBL" id="HJF13316.1"/>
    </source>
</evidence>
<protein>
    <recommendedName>
        <fullName evidence="5">Lipoprotein</fullName>
    </recommendedName>
</protein>
<feature type="region of interest" description="Disordered" evidence="1">
    <location>
        <begin position="233"/>
        <end position="253"/>
    </location>
</feature>
<proteinExistence type="predicted"/>
<evidence type="ECO:0000256" key="2">
    <source>
        <dbReference type="SAM" id="SignalP"/>
    </source>
</evidence>
<feature type="signal peptide" evidence="2">
    <location>
        <begin position="1"/>
        <end position="21"/>
    </location>
</feature>
<dbReference type="AlphaFoldDB" id="A0A921FM80"/>
<organism evidence="3 4">
    <name type="scientific">Enteractinococcus helveticum</name>
    <dbReference type="NCBI Taxonomy" id="1837282"/>
    <lineage>
        <taxon>Bacteria</taxon>
        <taxon>Bacillati</taxon>
        <taxon>Actinomycetota</taxon>
        <taxon>Actinomycetes</taxon>
        <taxon>Micrococcales</taxon>
        <taxon>Micrococcaceae</taxon>
    </lineage>
</organism>
<evidence type="ECO:0000256" key="1">
    <source>
        <dbReference type="SAM" id="MobiDB-lite"/>
    </source>
</evidence>
<name>A0A921FM80_9MICC</name>
<feature type="compositionally biased region" description="Basic and acidic residues" evidence="1">
    <location>
        <begin position="179"/>
        <end position="191"/>
    </location>
</feature>
<reference evidence="3" key="1">
    <citation type="journal article" date="2021" name="PeerJ">
        <title>Extensive microbial diversity within the chicken gut microbiome revealed by metagenomics and culture.</title>
        <authorList>
            <person name="Gilroy R."/>
            <person name="Ravi A."/>
            <person name="Getino M."/>
            <person name="Pursley I."/>
            <person name="Horton D.L."/>
            <person name="Alikhan N.F."/>
            <person name="Baker D."/>
            <person name="Gharbi K."/>
            <person name="Hall N."/>
            <person name="Watson M."/>
            <person name="Adriaenssens E.M."/>
            <person name="Foster-Nyarko E."/>
            <person name="Jarju S."/>
            <person name="Secka A."/>
            <person name="Antonio M."/>
            <person name="Oren A."/>
            <person name="Chaudhuri R.R."/>
            <person name="La Ragione R."/>
            <person name="Hildebrand F."/>
            <person name="Pallen M.J."/>
        </authorList>
    </citation>
    <scope>NUCLEOTIDE SEQUENCE</scope>
    <source>
        <strain evidence="3">ChiHjej13B12-14962</strain>
    </source>
</reference>
<feature type="compositionally biased region" description="Acidic residues" evidence="1">
    <location>
        <begin position="169"/>
        <end position="178"/>
    </location>
</feature>
<comment type="caution">
    <text evidence="3">The sequence shown here is derived from an EMBL/GenBank/DDBJ whole genome shotgun (WGS) entry which is preliminary data.</text>
</comment>
<accession>A0A921FM80</accession>
<sequence>MKRISRNMLAVTASASLFVLAGCGQGVEDVPALSEIDDLMWETMQNEGSVTMTADLALIADDDPMVEQMFGDATSMSIYGALDGSATAVSVGENDFMRVFGQEEAFISGDALFAMFEGQGMGLDASQQEQLDAAAEELSGSWIDFSSELSGDDDQFNIGSLFSNLQDDWTGEGESDDTPVDRDEVSDEGTHEVRDDIDVWVYTGEDGEELVLIADHEAPKFYELSDDEMSMKFTGWGETESPARPEDDSVLSQEDAQQRIMETLMSSAMGSN</sequence>
<dbReference type="Proteomes" id="UP000703315">
    <property type="component" value="Unassembled WGS sequence"/>
</dbReference>